<dbReference type="AlphaFoldDB" id="A0A4Q9NEY7"/>
<reference evidence="1 2" key="1">
    <citation type="submission" date="2019-01" db="EMBL/GenBank/DDBJ databases">
        <title>Draft genome sequences of three monokaryotic isolates of the white-rot basidiomycete fungus Dichomitus squalens.</title>
        <authorList>
            <consortium name="DOE Joint Genome Institute"/>
            <person name="Lopez S.C."/>
            <person name="Andreopoulos B."/>
            <person name="Pangilinan J."/>
            <person name="Lipzen A."/>
            <person name="Riley R."/>
            <person name="Ahrendt S."/>
            <person name="Ng V."/>
            <person name="Barry K."/>
            <person name="Daum C."/>
            <person name="Grigoriev I.V."/>
            <person name="Hilden K.S."/>
            <person name="Makela M.R."/>
            <person name="de Vries R.P."/>
        </authorList>
    </citation>
    <scope>NUCLEOTIDE SEQUENCE [LARGE SCALE GENOMIC DNA]</scope>
    <source>
        <strain evidence="1 2">CBS 464.89</strain>
    </source>
</reference>
<organism evidence="1 2">
    <name type="scientific">Dichomitus squalens</name>
    <dbReference type="NCBI Taxonomy" id="114155"/>
    <lineage>
        <taxon>Eukaryota</taxon>
        <taxon>Fungi</taxon>
        <taxon>Dikarya</taxon>
        <taxon>Basidiomycota</taxon>
        <taxon>Agaricomycotina</taxon>
        <taxon>Agaricomycetes</taxon>
        <taxon>Polyporales</taxon>
        <taxon>Polyporaceae</taxon>
        <taxon>Dichomitus</taxon>
    </lineage>
</organism>
<accession>A0A4Q9NEY7</accession>
<dbReference type="EMBL" id="ML145138">
    <property type="protein sequence ID" value="TBU57316.1"/>
    <property type="molecule type" value="Genomic_DNA"/>
</dbReference>
<dbReference type="Proteomes" id="UP000292082">
    <property type="component" value="Unassembled WGS sequence"/>
</dbReference>
<evidence type="ECO:0000313" key="2">
    <source>
        <dbReference type="Proteomes" id="UP000292082"/>
    </source>
</evidence>
<sequence>MDASRPYHLQFLSAYLTTGLEWTQAELKLKMLLLCQPDGWAIQITSHSLEDQPIGGLRIVISLPEGVRFGYDDASWLDLKEAIRAFMLSPPLMYGTQVAWISGQATEHAGRAGFVGSLLSLPNVRELYLCDSGWTAREGLTESLGSALPNCTPPHIPLPQLDTLYLTIYDQSGLDKVSAVLRSRREARCGIRRLLVEFDLDYVPDFGSAEDPIQTMRGALEPYVEELRFLTSERQCHKKHSLSRALSGAVCVEPDYHLRLLWAPWTEDGHASFGVQWG</sequence>
<gene>
    <name evidence="1" type="ORF">BD310DRAFT_554576</name>
</gene>
<evidence type="ECO:0000313" key="1">
    <source>
        <dbReference type="EMBL" id="TBU57316.1"/>
    </source>
</evidence>
<name>A0A4Q9NEY7_9APHY</name>
<proteinExistence type="predicted"/>
<protein>
    <submittedName>
        <fullName evidence="1">Uncharacterized protein</fullName>
    </submittedName>
</protein>
<keyword evidence="2" id="KW-1185">Reference proteome</keyword>